<keyword evidence="4" id="KW-0564">Palmitate</keyword>
<protein>
    <submittedName>
        <fullName evidence="8">Lipoprotein</fullName>
    </submittedName>
</protein>
<dbReference type="Proteomes" id="UP001237156">
    <property type="component" value="Unassembled WGS sequence"/>
</dbReference>
<dbReference type="PROSITE" id="PS51257">
    <property type="entry name" value="PROKAR_LIPOPROTEIN"/>
    <property type="match status" value="1"/>
</dbReference>
<dbReference type="EMBL" id="JARVII010000008">
    <property type="protein sequence ID" value="MDG9699197.1"/>
    <property type="molecule type" value="Genomic_DNA"/>
</dbReference>
<keyword evidence="2" id="KW-0732">Signal</keyword>
<accession>A0AAW6RKC1</accession>
<evidence type="ECO:0000313" key="9">
    <source>
        <dbReference type="Proteomes" id="UP001237156"/>
    </source>
</evidence>
<dbReference type="AlphaFoldDB" id="A0AAW6RKC1"/>
<evidence type="ECO:0000256" key="7">
    <source>
        <dbReference type="SAM" id="MobiDB-lite"/>
    </source>
</evidence>
<evidence type="ECO:0000256" key="5">
    <source>
        <dbReference type="ARBA" id="ARBA00023237"/>
    </source>
</evidence>
<sequence>MKQHANILLIPLIRPINRIFAACAAVGLAGALAGCGQRGPLYLPDTPAARQRATLPETLWPAGHEAAEPAAEPAAESAAESARPALPQPDFSAP</sequence>
<comment type="caution">
    <text evidence="8">The sequence shown here is derived from an EMBL/GenBank/DDBJ whole genome shotgun (WGS) entry which is preliminary data.</text>
</comment>
<evidence type="ECO:0000256" key="6">
    <source>
        <dbReference type="ARBA" id="ARBA00023288"/>
    </source>
</evidence>
<keyword evidence="9" id="KW-1185">Reference proteome</keyword>
<proteinExistence type="predicted"/>
<dbReference type="NCBIfam" id="NF047847">
    <property type="entry name" value="SS_mature_LptM"/>
    <property type="match status" value="1"/>
</dbReference>
<name>A0AAW6RKC1_9BURK</name>
<evidence type="ECO:0000256" key="1">
    <source>
        <dbReference type="ARBA" id="ARBA00004459"/>
    </source>
</evidence>
<feature type="region of interest" description="Disordered" evidence="7">
    <location>
        <begin position="63"/>
        <end position="94"/>
    </location>
</feature>
<dbReference type="GO" id="GO:0009279">
    <property type="term" value="C:cell outer membrane"/>
    <property type="evidence" value="ECO:0007669"/>
    <property type="project" value="UniProtKB-SubCell"/>
</dbReference>
<evidence type="ECO:0000256" key="2">
    <source>
        <dbReference type="ARBA" id="ARBA00022729"/>
    </source>
</evidence>
<evidence type="ECO:0000256" key="3">
    <source>
        <dbReference type="ARBA" id="ARBA00023136"/>
    </source>
</evidence>
<dbReference type="RefSeq" id="WP_279524140.1">
    <property type="nucleotide sequence ID" value="NZ_JARVII010000008.1"/>
</dbReference>
<dbReference type="InterPro" id="IPR032831">
    <property type="entry name" value="LptM_cons"/>
</dbReference>
<reference evidence="8 9" key="1">
    <citation type="submission" date="2023-04" db="EMBL/GenBank/DDBJ databases">
        <title>Ottowia paracancer sp. nov., isolated from human stomach.</title>
        <authorList>
            <person name="Song Y."/>
        </authorList>
    </citation>
    <scope>NUCLEOTIDE SEQUENCE [LARGE SCALE GENOMIC DNA]</scope>
    <source>
        <strain evidence="8 9">10c7w1</strain>
    </source>
</reference>
<evidence type="ECO:0000313" key="8">
    <source>
        <dbReference type="EMBL" id="MDG9699197.1"/>
    </source>
</evidence>
<keyword evidence="3" id="KW-0472">Membrane</keyword>
<keyword evidence="6 8" id="KW-0449">Lipoprotein</keyword>
<keyword evidence="5" id="KW-0998">Cell outer membrane</keyword>
<comment type="subcellular location">
    <subcellularLocation>
        <location evidence="1">Cell outer membrane</location>
        <topology evidence="1">Lipid-anchor</topology>
    </subcellularLocation>
</comment>
<evidence type="ECO:0000256" key="4">
    <source>
        <dbReference type="ARBA" id="ARBA00023139"/>
    </source>
</evidence>
<feature type="compositionally biased region" description="Low complexity" evidence="7">
    <location>
        <begin position="63"/>
        <end position="85"/>
    </location>
</feature>
<organism evidence="8 9">
    <name type="scientific">Ottowia cancrivicina</name>
    <dbReference type="NCBI Taxonomy" id="3040346"/>
    <lineage>
        <taxon>Bacteria</taxon>
        <taxon>Pseudomonadati</taxon>
        <taxon>Pseudomonadota</taxon>
        <taxon>Betaproteobacteria</taxon>
        <taxon>Burkholderiales</taxon>
        <taxon>Comamonadaceae</taxon>
        <taxon>Ottowia</taxon>
    </lineage>
</organism>
<gene>
    <name evidence="8" type="ORF">QB898_05585</name>
</gene>
<dbReference type="Pfam" id="PF13627">
    <property type="entry name" value="LptM_cons"/>
    <property type="match status" value="1"/>
</dbReference>